<dbReference type="EMBL" id="ADNV01000395">
    <property type="protein sequence ID" value="EFG73756.1"/>
    <property type="molecule type" value="Genomic_DNA"/>
</dbReference>
<organism evidence="1 2">
    <name type="scientific">Mycobacterium parascrofulaceum ATCC BAA-614</name>
    <dbReference type="NCBI Taxonomy" id="525368"/>
    <lineage>
        <taxon>Bacteria</taxon>
        <taxon>Bacillati</taxon>
        <taxon>Actinomycetota</taxon>
        <taxon>Actinomycetes</taxon>
        <taxon>Mycobacteriales</taxon>
        <taxon>Mycobacteriaceae</taxon>
        <taxon>Mycobacterium</taxon>
        <taxon>Mycobacterium simiae complex</taxon>
    </lineage>
</organism>
<evidence type="ECO:0000313" key="1">
    <source>
        <dbReference type="EMBL" id="EFG73756.1"/>
    </source>
</evidence>
<sequence>MSRFSSPLDCGRTEDNQYDQRVRAVVDVIVRVLAGAVPLAAAATVAGPAPGAAALPPAGFPSLDGFTAVPADGYVTGTGPGTPPRISFSTPYNLACDFYGGPAPAPHPSQDIRCKGDMPGIEDVPVLGGRPHPGDCLVGSVEFKGPGYQLSRMSYGGCDGNPAALPPGGKLLGAGQKLTYLNVTCAVGADNLVACLDTTSGDHGFVLQRSGSWAF</sequence>
<dbReference type="HOGENOM" id="CLU_092394_0_0_11"/>
<proteinExistence type="predicted"/>
<accession>D5PJE3</accession>
<protein>
    <submittedName>
        <fullName evidence="1">Uncharacterized protein</fullName>
    </submittedName>
</protein>
<dbReference type="AlphaFoldDB" id="D5PJE3"/>
<evidence type="ECO:0000313" key="2">
    <source>
        <dbReference type="Proteomes" id="UP000003653"/>
    </source>
</evidence>
<dbReference type="eggNOG" id="ENOG5031HH8">
    <property type="taxonomic scope" value="Bacteria"/>
</dbReference>
<dbReference type="Proteomes" id="UP000003653">
    <property type="component" value="Unassembled WGS sequence"/>
</dbReference>
<keyword evidence="2" id="KW-1185">Reference proteome</keyword>
<reference evidence="1 2" key="1">
    <citation type="submission" date="2010-04" db="EMBL/GenBank/DDBJ databases">
        <authorList>
            <person name="Muzny D."/>
            <person name="Qin X."/>
            <person name="Deng J."/>
            <person name="Jiang H."/>
            <person name="Liu Y."/>
            <person name="Qu J."/>
            <person name="Song X.-Z."/>
            <person name="Zhang L."/>
            <person name="Thornton R."/>
            <person name="Coyle M."/>
            <person name="Francisco L."/>
            <person name="Jackson L."/>
            <person name="Javaid M."/>
            <person name="Korchina V."/>
            <person name="Kovar C."/>
            <person name="Mata R."/>
            <person name="Mathew T."/>
            <person name="Ngo R."/>
            <person name="Nguyen L."/>
            <person name="Nguyen N."/>
            <person name="Okwuonu G."/>
            <person name="Ongeri F."/>
            <person name="Pham C."/>
            <person name="Simmons D."/>
            <person name="Wilczek-Boney K."/>
            <person name="Hale W."/>
            <person name="Jakkamsetti A."/>
            <person name="Pham P."/>
            <person name="Ruth R."/>
            <person name="San Lucas F."/>
            <person name="Warren J."/>
            <person name="Zhang J."/>
            <person name="Zhao Z."/>
            <person name="Zhou C."/>
            <person name="Zhu D."/>
            <person name="Lee S."/>
            <person name="Bess C."/>
            <person name="Blankenburg K."/>
            <person name="Forbes L."/>
            <person name="Fu Q."/>
            <person name="Gubbala S."/>
            <person name="Hirani K."/>
            <person name="Jayaseelan J.C."/>
            <person name="Lara F."/>
            <person name="Munidasa M."/>
            <person name="Palculict T."/>
            <person name="Patil S."/>
            <person name="Pu L.-L."/>
            <person name="Saada N."/>
            <person name="Tang L."/>
            <person name="Weissenberger G."/>
            <person name="Zhu Y."/>
            <person name="Hemphill L."/>
            <person name="Shang Y."/>
            <person name="Youmans B."/>
            <person name="Ayvaz T."/>
            <person name="Ross M."/>
            <person name="Santibanez J."/>
            <person name="Aqrawi P."/>
            <person name="Gross S."/>
            <person name="Joshi V."/>
            <person name="Fowler G."/>
            <person name="Nazareth L."/>
            <person name="Reid J."/>
            <person name="Worley K."/>
            <person name="Petrosino J."/>
            <person name="Highlander S."/>
            <person name="Gibbs R."/>
        </authorList>
    </citation>
    <scope>NUCLEOTIDE SEQUENCE [LARGE SCALE GENOMIC DNA]</scope>
    <source>
        <strain evidence="1 2">ATCC BAA-614</strain>
    </source>
</reference>
<gene>
    <name evidence="1" type="ORF">HMPREF0591_6287</name>
</gene>
<name>D5PJE3_9MYCO</name>
<comment type="caution">
    <text evidence="1">The sequence shown here is derived from an EMBL/GenBank/DDBJ whole genome shotgun (WGS) entry which is preliminary data.</text>
</comment>